<evidence type="ECO:0000313" key="2">
    <source>
        <dbReference type="EMBL" id="XCB33625.1"/>
    </source>
</evidence>
<sequence length="677" mass="77190">MTEDLPKEIASFELPSTILSAERVVIAGPSDCGKTALSKILFVEANKNHGKFSLLACGKNFVGNHPVEAFREAIDEAIDEAYERRNRGRYADLNRKERVLLIDDWDEVHFNRAGRSLILQHATSHFGSVILFVDDIFLIEELSGRHEHRPLDNFQIADIKEFGFRLRGQIVRKWHSLGNTFVETEETFARNVADSTRVIDTVLGRNLLPAYPVNILTLLQTYDASAGSQNCGLGSYGQVYEALITARLANVSIKSIDIGTKITFLSRIAWFLFNASKRYISTEEWRTLVASYFEEYKIRIDGQTLLTSLMEAGILVSDALGYRFAYGYTYCYFVAKYFQENLADLDEHTGRPRLFHQLKRLSESVYKQDNASIVIFYLFLTKDRFLIQHVIANARLIFAEFHEFDFDSHLHFVNTIIKPLPPVDLPGTSLEENRLAYDKSRDDAGEQIEPVGDPLATDVIYSTSLPFATKLVIGIRYLTLMGQILRNFPGSLKADMKLDLAFESYSLGLRILTAVFNLAQEGSGEIINDISEMLRSKMAFSGNDKEIRDRAELILAELLREITYGLLKRVSHAIGLRELEATYEDVSALRDDSLPNRLIQLSIRLDHFERFPKNEIEKLANDLEKNVFTYQTLRDLVLNHLYLFPTEHSLQQWSGQLLNFKVNTSQILGSSRKMLKS</sequence>
<dbReference type="SMART" id="SM00382">
    <property type="entry name" value="AAA"/>
    <property type="match status" value="1"/>
</dbReference>
<dbReference type="InterPro" id="IPR003593">
    <property type="entry name" value="AAA+_ATPase"/>
</dbReference>
<proteinExistence type="predicted"/>
<dbReference type="InterPro" id="IPR057123">
    <property type="entry name" value="STAND_NTPase4_dom"/>
</dbReference>
<dbReference type="InterPro" id="IPR027417">
    <property type="entry name" value="P-loop_NTPase"/>
</dbReference>
<dbReference type="Pfam" id="PF24406">
    <property type="entry name" value="nSTAND_NTPase4"/>
    <property type="match status" value="1"/>
</dbReference>
<gene>
    <name evidence="2" type="ORF">RBB77_01710</name>
</gene>
<dbReference type="SUPFAM" id="SSF52540">
    <property type="entry name" value="P-loop containing nucleoside triphosphate hydrolases"/>
    <property type="match status" value="1"/>
</dbReference>
<dbReference type="AlphaFoldDB" id="A0AAU7ZRS4"/>
<dbReference type="EMBL" id="CP132942">
    <property type="protein sequence ID" value="XCB33625.1"/>
    <property type="molecule type" value="Genomic_DNA"/>
</dbReference>
<organism evidence="2">
    <name type="scientific">Tunturiibacter psychrotolerans</name>
    <dbReference type="NCBI Taxonomy" id="3069686"/>
    <lineage>
        <taxon>Bacteria</taxon>
        <taxon>Pseudomonadati</taxon>
        <taxon>Acidobacteriota</taxon>
        <taxon>Terriglobia</taxon>
        <taxon>Terriglobales</taxon>
        <taxon>Acidobacteriaceae</taxon>
        <taxon>Tunturiibacter</taxon>
    </lineage>
</organism>
<name>A0AAU7ZRS4_9BACT</name>
<reference evidence="2" key="1">
    <citation type="submission" date="2023-08" db="EMBL/GenBank/DDBJ databases">
        <authorList>
            <person name="Messyasz A."/>
            <person name="Mannisto M.K."/>
            <person name="Kerkhof L.J."/>
            <person name="Haggblom M."/>
        </authorList>
    </citation>
    <scope>NUCLEOTIDE SEQUENCE</scope>
    <source>
        <strain evidence="2">X5P6</strain>
    </source>
</reference>
<accession>A0AAU7ZRS4</accession>
<reference evidence="2" key="2">
    <citation type="journal article" date="2024" name="Environ. Microbiol.">
        <title>Genome analysis and description of Tunturibacter gen. nov. expands the diversity of Terriglobia in tundra soils.</title>
        <authorList>
            <person name="Messyasz A."/>
            <person name="Mannisto M.K."/>
            <person name="Kerkhof L.J."/>
            <person name="Haggblom M.M."/>
        </authorList>
    </citation>
    <scope>NUCLEOTIDE SEQUENCE</scope>
    <source>
        <strain evidence="2">X5P6</strain>
    </source>
</reference>
<evidence type="ECO:0000259" key="1">
    <source>
        <dbReference type="SMART" id="SM00382"/>
    </source>
</evidence>
<dbReference type="KEGG" id="tpsc:RBB77_01710"/>
<protein>
    <recommendedName>
        <fullName evidence="1">AAA+ ATPase domain-containing protein</fullName>
    </recommendedName>
</protein>
<feature type="domain" description="AAA+ ATPase" evidence="1">
    <location>
        <begin position="20"/>
        <end position="152"/>
    </location>
</feature>
<dbReference type="RefSeq" id="WP_353064463.1">
    <property type="nucleotide sequence ID" value="NZ_CP132942.1"/>
</dbReference>